<dbReference type="Gene3D" id="3.40.33.10">
    <property type="entry name" value="CAP"/>
    <property type="match status" value="1"/>
</dbReference>
<organism evidence="3 4">
    <name type="scientific">Pisciglobus halotolerans</name>
    <dbReference type="NCBI Taxonomy" id="745365"/>
    <lineage>
        <taxon>Bacteria</taxon>
        <taxon>Bacillati</taxon>
        <taxon>Bacillota</taxon>
        <taxon>Bacilli</taxon>
        <taxon>Lactobacillales</taxon>
        <taxon>Carnobacteriaceae</taxon>
    </lineage>
</organism>
<evidence type="ECO:0000313" key="3">
    <source>
        <dbReference type="EMBL" id="SFH51831.1"/>
    </source>
</evidence>
<evidence type="ECO:0000259" key="2">
    <source>
        <dbReference type="Pfam" id="PF00188"/>
    </source>
</evidence>
<dbReference type="SUPFAM" id="SSF55797">
    <property type="entry name" value="PR-1-like"/>
    <property type="match status" value="1"/>
</dbReference>
<dbReference type="PANTHER" id="PTHR31157:SF1">
    <property type="entry name" value="SCP DOMAIN-CONTAINING PROTEIN"/>
    <property type="match status" value="1"/>
</dbReference>
<dbReference type="OrthoDB" id="9783944at2"/>
<dbReference type="PANTHER" id="PTHR31157">
    <property type="entry name" value="SCP DOMAIN-CONTAINING PROTEIN"/>
    <property type="match status" value="1"/>
</dbReference>
<protein>
    <submittedName>
        <fullName evidence="3">Uncharacterized conserved protein YkwD, contains CAP (CSP/antigen 5/PR1) domain</fullName>
    </submittedName>
</protein>
<evidence type="ECO:0000256" key="1">
    <source>
        <dbReference type="SAM" id="MobiDB-lite"/>
    </source>
</evidence>
<dbReference type="InterPro" id="IPR014044">
    <property type="entry name" value="CAP_dom"/>
</dbReference>
<dbReference type="EMBL" id="FOQE01000001">
    <property type="protein sequence ID" value="SFH51831.1"/>
    <property type="molecule type" value="Genomic_DNA"/>
</dbReference>
<reference evidence="3 4" key="1">
    <citation type="submission" date="2016-10" db="EMBL/GenBank/DDBJ databases">
        <authorList>
            <person name="de Groot N.N."/>
        </authorList>
    </citation>
    <scope>NUCLEOTIDE SEQUENCE [LARGE SCALE GENOMIC DNA]</scope>
    <source>
        <strain evidence="3 4">DSM 27630</strain>
    </source>
</reference>
<dbReference type="Pfam" id="PF00188">
    <property type="entry name" value="CAP"/>
    <property type="match status" value="1"/>
</dbReference>
<name>A0A1I3AR48_9LACT</name>
<dbReference type="AlphaFoldDB" id="A0A1I3AR48"/>
<dbReference type="CDD" id="cd05379">
    <property type="entry name" value="CAP_bacterial"/>
    <property type="match status" value="1"/>
</dbReference>
<gene>
    <name evidence="3" type="ORF">SAMN04489868_10194</name>
</gene>
<proteinExistence type="predicted"/>
<sequence length="223" mass="25377">MKKFLASLMMIAVSIVFGYWLHAVHLLDHTFIGEGLDWVVEKVPVPEEWDRLPVIETPEEPPTHEQPADSEETQETNSETNEKDDAVDYKKVEDKIFVLLNELREEKGVQPVTKNKQLKKAADVRAKESATSFSHTRPNGGDAFTVFEEKGLAYPYLMAGENLAMGTYYLDEEGMAEFLFNGWVDSPGHYKNMVQKDFEEVGIGVYYDGKILYTTQLFGTPRN</sequence>
<evidence type="ECO:0000313" key="4">
    <source>
        <dbReference type="Proteomes" id="UP000198668"/>
    </source>
</evidence>
<feature type="domain" description="SCP" evidence="2">
    <location>
        <begin position="99"/>
        <end position="216"/>
    </location>
</feature>
<feature type="region of interest" description="Disordered" evidence="1">
    <location>
        <begin position="52"/>
        <end position="85"/>
    </location>
</feature>
<accession>A0A1I3AR48</accession>
<keyword evidence="4" id="KW-1185">Reference proteome</keyword>
<dbReference type="InterPro" id="IPR035940">
    <property type="entry name" value="CAP_sf"/>
</dbReference>
<dbReference type="RefSeq" id="WP_092090733.1">
    <property type="nucleotide sequence ID" value="NZ_FOQE01000001.1"/>
</dbReference>
<dbReference type="Proteomes" id="UP000198668">
    <property type="component" value="Unassembled WGS sequence"/>
</dbReference>